<dbReference type="Pfam" id="PF01381">
    <property type="entry name" value="HTH_3"/>
    <property type="match status" value="1"/>
</dbReference>
<dbReference type="Proteomes" id="UP000241362">
    <property type="component" value="Unassembled WGS sequence"/>
</dbReference>
<evidence type="ECO:0000259" key="1">
    <source>
        <dbReference type="PROSITE" id="PS50943"/>
    </source>
</evidence>
<dbReference type="CDD" id="cd00093">
    <property type="entry name" value="HTH_XRE"/>
    <property type="match status" value="1"/>
</dbReference>
<dbReference type="Gene3D" id="1.10.260.40">
    <property type="entry name" value="lambda repressor-like DNA-binding domains"/>
    <property type="match status" value="1"/>
</dbReference>
<protein>
    <recommendedName>
        <fullName evidence="1">HTH cro/C1-type domain-containing protein</fullName>
    </recommendedName>
</protein>
<reference evidence="2 3" key="1">
    <citation type="submission" date="2018-03" db="EMBL/GenBank/DDBJ databases">
        <title>Rhodobacter blasticus.</title>
        <authorList>
            <person name="Meyer T.E."/>
            <person name="Miller S."/>
            <person name="Lodha T."/>
            <person name="Gandham S."/>
            <person name="Chintalapati S."/>
            <person name="Chintalapati V.R."/>
        </authorList>
    </citation>
    <scope>NUCLEOTIDE SEQUENCE [LARGE SCALE GENOMIC DNA]</scope>
    <source>
        <strain evidence="2 3">DSM 2131</strain>
    </source>
</reference>
<dbReference type="PROSITE" id="PS50943">
    <property type="entry name" value="HTH_CROC1"/>
    <property type="match status" value="1"/>
</dbReference>
<dbReference type="SUPFAM" id="SSF47413">
    <property type="entry name" value="lambda repressor-like DNA-binding domains"/>
    <property type="match status" value="1"/>
</dbReference>
<accession>A0A2T4J5H1</accession>
<dbReference type="EMBL" id="PZKE01000019">
    <property type="protein sequence ID" value="PTE13088.1"/>
    <property type="molecule type" value="Genomic_DNA"/>
</dbReference>
<organism evidence="2 3">
    <name type="scientific">Fuscovulum blasticum DSM 2131</name>
    <dbReference type="NCBI Taxonomy" id="1188250"/>
    <lineage>
        <taxon>Bacteria</taxon>
        <taxon>Pseudomonadati</taxon>
        <taxon>Pseudomonadota</taxon>
        <taxon>Alphaproteobacteria</taxon>
        <taxon>Rhodobacterales</taxon>
        <taxon>Paracoccaceae</taxon>
        <taxon>Pseudogemmobacter</taxon>
    </lineage>
</organism>
<sequence>MDQRQMEDTAGVSLNIRYLVAQFPSISVASARLGINRQQLNKYLNGSSIPSLNTLRRFSAVFSVPTEALALPLSEMKRAMQAGPVPALGTDGDVFLRVLSGAAARSAPALAPYVGRYFRYTRIPMMPSSLLRTYAVVLQRNGTTIAKVLERFSFPGTPWRLQEIRRSQQVVTYVKDRIQTIDCGDTDDELTPGFAIFYPNYTSGDQYLNGYMLSSFSYGNRPIYTSAVVLQRLAGHRHLRSDLRACGMVPCDDPSIPAEIRDCLNKQENEPTYHLAG</sequence>
<dbReference type="InterPro" id="IPR010982">
    <property type="entry name" value="Lambda_DNA-bd_dom_sf"/>
</dbReference>
<gene>
    <name evidence="2" type="ORF">C5F44_15245</name>
</gene>
<proteinExistence type="predicted"/>
<keyword evidence="3" id="KW-1185">Reference proteome</keyword>
<evidence type="ECO:0000313" key="2">
    <source>
        <dbReference type="EMBL" id="PTE13088.1"/>
    </source>
</evidence>
<evidence type="ECO:0000313" key="3">
    <source>
        <dbReference type="Proteomes" id="UP000241362"/>
    </source>
</evidence>
<dbReference type="GO" id="GO:0003677">
    <property type="term" value="F:DNA binding"/>
    <property type="evidence" value="ECO:0007669"/>
    <property type="project" value="InterPro"/>
</dbReference>
<comment type="caution">
    <text evidence="2">The sequence shown here is derived from an EMBL/GenBank/DDBJ whole genome shotgun (WGS) entry which is preliminary data.</text>
</comment>
<dbReference type="RefSeq" id="WP_107674411.1">
    <property type="nucleotide sequence ID" value="NZ_PZKE01000019.1"/>
</dbReference>
<feature type="domain" description="HTH cro/C1-type" evidence="1">
    <location>
        <begin position="30"/>
        <end position="69"/>
    </location>
</feature>
<name>A0A2T4J5H1_FUSBL</name>
<dbReference type="AlphaFoldDB" id="A0A2T4J5H1"/>
<dbReference type="InterPro" id="IPR001387">
    <property type="entry name" value="Cro/C1-type_HTH"/>
</dbReference>